<dbReference type="Proteomes" id="UP000323597">
    <property type="component" value="Chromosome D02"/>
</dbReference>
<dbReference type="AlphaFoldDB" id="A0A5D2VV26"/>
<evidence type="ECO:0000313" key="1">
    <source>
        <dbReference type="EMBL" id="TYI93217.1"/>
    </source>
</evidence>
<sequence>MEEEPMPTSIHALTLLYLHICLENPVAIAEKANPIRLINNKMQTPSPREQNKKAKHYWGIGFWGIDLGRFLGMGGIEKRRGEKNISFEILG</sequence>
<name>A0A5D2VV26_GOSMU</name>
<keyword evidence="2" id="KW-1185">Reference proteome</keyword>
<protein>
    <submittedName>
        <fullName evidence="1">Uncharacterized protein</fullName>
    </submittedName>
</protein>
<proteinExistence type="predicted"/>
<evidence type="ECO:0000313" key="2">
    <source>
        <dbReference type="Proteomes" id="UP000323597"/>
    </source>
</evidence>
<accession>A0A5D2VV26</accession>
<reference evidence="1 2" key="1">
    <citation type="submission" date="2019-07" db="EMBL/GenBank/DDBJ databases">
        <title>WGS assembly of Gossypium mustelinum.</title>
        <authorList>
            <person name="Chen Z.J."/>
            <person name="Sreedasyam A."/>
            <person name="Ando A."/>
            <person name="Song Q."/>
            <person name="De L."/>
            <person name="Hulse-Kemp A."/>
            <person name="Ding M."/>
            <person name="Ye W."/>
            <person name="Kirkbride R."/>
            <person name="Jenkins J."/>
            <person name="Plott C."/>
            <person name="Lovell J."/>
            <person name="Lin Y.-M."/>
            <person name="Vaughn R."/>
            <person name="Liu B."/>
            <person name="Li W."/>
            <person name="Simpson S."/>
            <person name="Scheffler B."/>
            <person name="Saski C."/>
            <person name="Grover C."/>
            <person name="Hu G."/>
            <person name="Conover J."/>
            <person name="Carlson J."/>
            <person name="Shu S."/>
            <person name="Boston L."/>
            <person name="Williams M."/>
            <person name="Peterson D."/>
            <person name="Mcgee K."/>
            <person name="Jones D."/>
            <person name="Wendel J."/>
            <person name="Stelly D."/>
            <person name="Grimwood J."/>
            <person name="Schmutz J."/>
        </authorList>
    </citation>
    <scope>NUCLEOTIDE SEQUENCE [LARGE SCALE GENOMIC DNA]</scope>
    <source>
        <strain evidence="1">1408120.09</strain>
    </source>
</reference>
<organism evidence="1 2">
    <name type="scientific">Gossypium mustelinum</name>
    <name type="common">Cotton</name>
    <name type="synonym">Gossypium caicoense</name>
    <dbReference type="NCBI Taxonomy" id="34275"/>
    <lineage>
        <taxon>Eukaryota</taxon>
        <taxon>Viridiplantae</taxon>
        <taxon>Streptophyta</taxon>
        <taxon>Embryophyta</taxon>
        <taxon>Tracheophyta</taxon>
        <taxon>Spermatophyta</taxon>
        <taxon>Magnoliopsida</taxon>
        <taxon>eudicotyledons</taxon>
        <taxon>Gunneridae</taxon>
        <taxon>Pentapetalae</taxon>
        <taxon>rosids</taxon>
        <taxon>malvids</taxon>
        <taxon>Malvales</taxon>
        <taxon>Malvaceae</taxon>
        <taxon>Malvoideae</taxon>
        <taxon>Gossypium</taxon>
    </lineage>
</organism>
<gene>
    <name evidence="1" type="ORF">E1A91_D02G122600v1</name>
</gene>
<dbReference type="EMBL" id="CM017650">
    <property type="protein sequence ID" value="TYI93217.1"/>
    <property type="molecule type" value="Genomic_DNA"/>
</dbReference>